<dbReference type="PROSITE" id="PS00108">
    <property type="entry name" value="PROTEIN_KINASE_ST"/>
    <property type="match status" value="1"/>
</dbReference>
<dbReference type="SUPFAM" id="SSF57889">
    <property type="entry name" value="Cysteine-rich domain"/>
    <property type="match status" value="2"/>
</dbReference>
<evidence type="ECO:0000256" key="10">
    <source>
        <dbReference type="ARBA" id="ARBA00022777"/>
    </source>
</evidence>
<dbReference type="PROSITE" id="PS00479">
    <property type="entry name" value="ZF_DAG_PE_1"/>
    <property type="match status" value="1"/>
</dbReference>
<dbReference type="EC" id="2.7.11.13" evidence="2"/>
<feature type="domain" description="Phorbol-ester/DAG-type" evidence="21">
    <location>
        <begin position="541"/>
        <end position="589"/>
    </location>
</feature>
<organism evidence="24 25">
    <name type="scientific">Naganishia liquefaciens</name>
    <dbReference type="NCBI Taxonomy" id="104408"/>
    <lineage>
        <taxon>Eukaryota</taxon>
        <taxon>Fungi</taxon>
        <taxon>Dikarya</taxon>
        <taxon>Basidiomycota</taxon>
        <taxon>Agaricomycotina</taxon>
        <taxon>Tremellomycetes</taxon>
        <taxon>Filobasidiales</taxon>
        <taxon>Filobasidiaceae</taxon>
        <taxon>Naganishia</taxon>
    </lineage>
</organism>
<accession>A0A8H3TZ84</accession>
<dbReference type="Gene3D" id="1.10.510.10">
    <property type="entry name" value="Transferase(Phosphotransferase) domain 1"/>
    <property type="match status" value="1"/>
</dbReference>
<dbReference type="InterPro" id="IPR011072">
    <property type="entry name" value="HR1_rho-bd"/>
</dbReference>
<keyword evidence="25" id="KW-1185">Reference proteome</keyword>
<keyword evidence="6" id="KW-0479">Metal-binding</keyword>
<feature type="compositionally biased region" description="Polar residues" evidence="18">
    <location>
        <begin position="100"/>
        <end position="112"/>
    </location>
</feature>
<dbReference type="Gene3D" id="3.30.200.20">
    <property type="entry name" value="Phosphorylase Kinase, domain 1"/>
    <property type="match status" value="1"/>
</dbReference>
<evidence type="ECO:0000256" key="11">
    <source>
        <dbReference type="ARBA" id="ARBA00022833"/>
    </source>
</evidence>
<evidence type="ECO:0000256" key="14">
    <source>
        <dbReference type="ARBA" id="ARBA00047470"/>
    </source>
</evidence>
<dbReference type="PROSITE" id="PS50004">
    <property type="entry name" value="C2"/>
    <property type="match status" value="1"/>
</dbReference>
<dbReference type="Gene3D" id="2.60.40.150">
    <property type="entry name" value="C2 domain"/>
    <property type="match status" value="1"/>
</dbReference>
<evidence type="ECO:0000259" key="21">
    <source>
        <dbReference type="PROSITE" id="PS50081"/>
    </source>
</evidence>
<protein>
    <recommendedName>
        <fullName evidence="2">protein kinase C</fullName>
        <ecNumber evidence="2">2.7.11.13</ecNumber>
    </recommendedName>
</protein>
<dbReference type="CDD" id="cd11620">
    <property type="entry name" value="HR1_PKC-like_2_fungi"/>
    <property type="match status" value="1"/>
</dbReference>
<proteinExistence type="inferred from homology"/>
<dbReference type="InterPro" id="IPR000961">
    <property type="entry name" value="AGC-kinase_C"/>
</dbReference>
<evidence type="ECO:0000313" key="25">
    <source>
        <dbReference type="Proteomes" id="UP000620104"/>
    </source>
</evidence>
<evidence type="ECO:0000256" key="16">
    <source>
        <dbReference type="PROSITE-ProRule" id="PRU10141"/>
    </source>
</evidence>
<feature type="compositionally biased region" description="Low complexity" evidence="18">
    <location>
        <begin position="733"/>
        <end position="742"/>
    </location>
</feature>
<dbReference type="SUPFAM" id="SSF56112">
    <property type="entry name" value="Protein kinase-like (PK-like)"/>
    <property type="match status" value="1"/>
</dbReference>
<evidence type="ECO:0000256" key="1">
    <source>
        <dbReference type="ARBA" id="ARBA00005490"/>
    </source>
</evidence>
<dbReference type="Pfam" id="PF00130">
    <property type="entry name" value="C1_1"/>
    <property type="match status" value="2"/>
</dbReference>
<sequence length="1159" mass="127601">MSAYNRPPPNSGPYPPSQSSDPKIAKLLANLTSERKNLQGANAYIRALQASSKNEAVIKQAQNEVRNAQANIKFLEDELAKLQLSGGSPAGTPIPPGSPVKQTGQYAQQAPGSPSRPGMQHAFTGQSPSASQHARGPSNSQGNFSAYPQTGGQQHRGYSSPHVPQIGGGLMGNGERPLPAPPGAGMNLGQQGAGAGDDVLMRVGGGQAGAAGTSGAAKNYTQLDLLRYDAPLSGPKITRMLHQLQFKLQVEEQYKRGIEKMGALYRDEGDKRLKNETEVKKVESQNKIQLLRRALKRYETLRLFEDTEDDEFLPDGQRKENLRKPLAGKLTISLKGAKDLNHIPLSRKSSKIHNETSVVIKIEGNERGVSHPSRNDKWYEDFEILIDKANEVELTIYDQQTGGDPTPIGMLWFRVSDIAEALRRQKVAASVDNAVGGQSGPAGGPWVTAAKAASMRIPPGAPGSNSDSTLHAAQHRSGAATLQQTEGIDGWFAVEPAGALNLQLNFVKENVRKRPLDAGPGGLGRQGAVRKRRGDVHEMNGHKFVQTQFYQPILCALCQEFLRTGEGFQCEDCRYACHKRCYPKVVTKCISKSNADTEGDEEKINHRIPHRFQPFSNLSASWCCHCGYMLPFGKKNARKCSECSLTCHAACVHLVPDFCGMTMEMANILLTQLRDIKTTQVHRKPVPKILPSPPATTPATSAAPTPAPQPAPLPPPVQYPSSPAPAAKPPPGAYGVPVPADPQYARPPSQTTPQPDARQQVGRPQPPAEQLRPEVSHQPSYALEPHRQAPQPVVKPSSPAEQQVQQAAHVQAQQAIVPAKAQGKMRKVGLDDFDFLAVLGKGNFGKVMLAEEKKSQKLWAIKVLKKEFIIENDEVESTQSEKRVFLAAAQERHPFLLELHSCFQTETRIYFVMEYISGGDLMLHIQKKQFTLRQAKFYACEVLLALQYFHSKGIIYRDLKLDNILLTLDGHIKVADYGLCKENMWFGKTTNTFCGTPEFMAPEILLEQRYTRAVDWWAFGVLTYEMLLGQSPFKGDDEDDIFDAILEDEPLYPMSMPGDAVSLLTKLLLRDPLRRLGSGEDDAEAIKRHPFFRDVNFDDVYNKRIPPPYKPTIGNPTDVSNFDTEFTKEKPTLTPVQQQLSAADQAEFAGFSWTAPWAN</sequence>
<keyword evidence="9" id="KW-0863">Zinc-finger</keyword>
<evidence type="ECO:0000256" key="9">
    <source>
        <dbReference type="ARBA" id="ARBA00022771"/>
    </source>
</evidence>
<dbReference type="InterPro" id="IPR000008">
    <property type="entry name" value="C2_dom"/>
</dbReference>
<dbReference type="InterPro" id="IPR035892">
    <property type="entry name" value="C2_domain_sf"/>
</dbReference>
<evidence type="ECO:0000259" key="19">
    <source>
        <dbReference type="PROSITE" id="PS50004"/>
    </source>
</evidence>
<dbReference type="PROSITE" id="PS00107">
    <property type="entry name" value="PROTEIN_KINASE_ATP"/>
    <property type="match status" value="1"/>
</dbReference>
<evidence type="ECO:0000256" key="3">
    <source>
        <dbReference type="ARBA" id="ARBA00022527"/>
    </source>
</evidence>
<dbReference type="PROSITE" id="PS50011">
    <property type="entry name" value="PROTEIN_KINASE_DOM"/>
    <property type="match status" value="1"/>
</dbReference>
<feature type="region of interest" description="Disordered" evidence="18">
    <location>
        <begin position="1"/>
        <end position="22"/>
    </location>
</feature>
<feature type="domain" description="C2" evidence="19">
    <location>
        <begin position="314"/>
        <end position="431"/>
    </location>
</feature>
<feature type="compositionally biased region" description="Pro residues" evidence="18">
    <location>
        <begin position="1"/>
        <end position="16"/>
    </location>
</feature>
<name>A0A8H3TZ84_9TREE</name>
<dbReference type="PROSITE" id="PS51285">
    <property type="entry name" value="AGC_KINASE_CTER"/>
    <property type="match status" value="1"/>
</dbReference>
<evidence type="ECO:0000259" key="22">
    <source>
        <dbReference type="PROSITE" id="PS51285"/>
    </source>
</evidence>
<keyword evidence="5" id="KW-0808">Transferase</keyword>
<keyword evidence="8 16" id="KW-0547">Nucleotide-binding</keyword>
<feature type="domain" description="Phorbol-ester/DAG-type" evidence="21">
    <location>
        <begin position="609"/>
        <end position="659"/>
    </location>
</feature>
<dbReference type="CDD" id="cd05570">
    <property type="entry name" value="STKc_PKC"/>
    <property type="match status" value="1"/>
</dbReference>
<evidence type="ECO:0000256" key="12">
    <source>
        <dbReference type="ARBA" id="ARBA00022840"/>
    </source>
</evidence>
<keyword evidence="4" id="KW-0597">Phosphoprotein</keyword>
<comment type="catalytic activity">
    <reaction evidence="13">
        <text>L-threonyl-[protein] + ATP = O-phospho-L-threonyl-[protein] + ADP + H(+)</text>
        <dbReference type="Rhea" id="RHEA:46608"/>
        <dbReference type="Rhea" id="RHEA-COMP:11060"/>
        <dbReference type="Rhea" id="RHEA-COMP:11605"/>
        <dbReference type="ChEBI" id="CHEBI:15378"/>
        <dbReference type="ChEBI" id="CHEBI:30013"/>
        <dbReference type="ChEBI" id="CHEBI:30616"/>
        <dbReference type="ChEBI" id="CHEBI:61977"/>
        <dbReference type="ChEBI" id="CHEBI:456216"/>
        <dbReference type="EC" id="2.7.11.13"/>
    </reaction>
</comment>
<feature type="compositionally biased region" description="Polar residues" evidence="18">
    <location>
        <begin position="123"/>
        <end position="157"/>
    </location>
</feature>
<dbReference type="SUPFAM" id="SSF46585">
    <property type="entry name" value="HR1 repeat"/>
    <property type="match status" value="1"/>
</dbReference>
<evidence type="ECO:0000256" key="13">
    <source>
        <dbReference type="ARBA" id="ARBA00047272"/>
    </source>
</evidence>
<keyword evidence="7" id="KW-0677">Repeat</keyword>
<dbReference type="FunFam" id="3.30.60.20:FF:000014">
    <property type="entry name" value="Protein kinase C"/>
    <property type="match status" value="1"/>
</dbReference>
<dbReference type="InterPro" id="IPR017892">
    <property type="entry name" value="Pkinase_C"/>
</dbReference>
<keyword evidence="12 16" id="KW-0067">ATP-binding</keyword>
<evidence type="ECO:0000259" key="23">
    <source>
        <dbReference type="PROSITE" id="PS51860"/>
    </source>
</evidence>
<dbReference type="SMART" id="SM00239">
    <property type="entry name" value="C2"/>
    <property type="match status" value="1"/>
</dbReference>
<feature type="region of interest" description="Disordered" evidence="18">
    <location>
        <begin position="456"/>
        <end position="479"/>
    </location>
</feature>
<dbReference type="Pfam" id="PF00433">
    <property type="entry name" value="Pkinase_C"/>
    <property type="match status" value="1"/>
</dbReference>
<feature type="binding site" evidence="16">
    <location>
        <position position="862"/>
    </location>
    <ligand>
        <name>ATP</name>
        <dbReference type="ChEBI" id="CHEBI:30616"/>
    </ligand>
</feature>
<evidence type="ECO:0000256" key="6">
    <source>
        <dbReference type="ARBA" id="ARBA00022723"/>
    </source>
</evidence>
<dbReference type="OrthoDB" id="63267at2759"/>
<dbReference type="CDD" id="cd20823">
    <property type="entry name" value="C1_ScPKC1-like_rpt2"/>
    <property type="match status" value="1"/>
</dbReference>
<dbReference type="CDD" id="cd20822">
    <property type="entry name" value="C1_ScPKC1-like_rpt1"/>
    <property type="match status" value="1"/>
</dbReference>
<dbReference type="PANTHER" id="PTHR24351">
    <property type="entry name" value="RIBOSOMAL PROTEIN S6 KINASE"/>
    <property type="match status" value="1"/>
</dbReference>
<dbReference type="GO" id="GO:0009272">
    <property type="term" value="P:fungal-type cell wall biogenesis"/>
    <property type="evidence" value="ECO:0007669"/>
    <property type="project" value="InterPro"/>
</dbReference>
<feature type="compositionally biased region" description="Pro residues" evidence="18">
    <location>
        <begin position="705"/>
        <end position="732"/>
    </location>
</feature>
<dbReference type="GO" id="GO:0004697">
    <property type="term" value="F:diacylglycerol-dependent serine/threonine kinase activity"/>
    <property type="evidence" value="ECO:0007669"/>
    <property type="project" value="UniProtKB-EC"/>
</dbReference>
<dbReference type="InterPro" id="IPR037312">
    <property type="entry name" value="PKC-like_HR1"/>
</dbReference>
<dbReference type="GO" id="GO:0008270">
    <property type="term" value="F:zinc ion binding"/>
    <property type="evidence" value="ECO:0007669"/>
    <property type="project" value="UniProtKB-KW"/>
</dbReference>
<feature type="coiled-coil region" evidence="17">
    <location>
        <begin position="274"/>
        <end position="301"/>
    </location>
</feature>
<dbReference type="InterPro" id="IPR017441">
    <property type="entry name" value="Protein_kinase_ATP_BS"/>
</dbReference>
<evidence type="ECO:0000256" key="4">
    <source>
        <dbReference type="ARBA" id="ARBA00022553"/>
    </source>
</evidence>
<dbReference type="SUPFAM" id="SSF49562">
    <property type="entry name" value="C2 domain (Calcium/lipid-binding domain, CaLB)"/>
    <property type="match status" value="1"/>
</dbReference>
<dbReference type="InterPro" id="IPR008271">
    <property type="entry name" value="Ser/Thr_kinase_AS"/>
</dbReference>
<dbReference type="Pfam" id="PF00069">
    <property type="entry name" value="Pkinase"/>
    <property type="match status" value="1"/>
</dbReference>
<keyword evidence="15 17" id="KW-0175">Coiled coil</keyword>
<dbReference type="PROSITE" id="PS50081">
    <property type="entry name" value="ZF_DAG_PE_2"/>
    <property type="match status" value="2"/>
</dbReference>
<dbReference type="Gene3D" id="3.30.60.20">
    <property type="match status" value="2"/>
</dbReference>
<evidence type="ECO:0000256" key="18">
    <source>
        <dbReference type="SAM" id="MobiDB-lite"/>
    </source>
</evidence>
<dbReference type="FunFam" id="3.30.60.20:FF:000034">
    <property type="entry name" value="Protein kinase C"/>
    <property type="match status" value="1"/>
</dbReference>
<keyword evidence="3" id="KW-0723">Serine/threonine-protein kinase</keyword>
<reference evidence="24" key="1">
    <citation type="submission" date="2020-07" db="EMBL/GenBank/DDBJ databases">
        <title>Draft Genome Sequence of a Deep-Sea Yeast, Naganishia (Cryptococcus) liquefaciens strain N6.</title>
        <authorList>
            <person name="Han Y.W."/>
            <person name="Kajitani R."/>
            <person name="Morimoto H."/>
            <person name="Parhat M."/>
            <person name="Tsubouchi H."/>
            <person name="Bakenova O."/>
            <person name="Ogata M."/>
            <person name="Argunhan B."/>
            <person name="Aoki R."/>
            <person name="Kajiwara S."/>
            <person name="Itoh T."/>
            <person name="Iwasaki H."/>
        </authorList>
    </citation>
    <scope>NUCLEOTIDE SEQUENCE</scope>
    <source>
        <strain evidence="24">N6</strain>
    </source>
</reference>
<dbReference type="Proteomes" id="UP000620104">
    <property type="component" value="Unassembled WGS sequence"/>
</dbReference>
<feature type="domain" description="Protein kinase" evidence="20">
    <location>
        <begin position="833"/>
        <end position="1092"/>
    </location>
</feature>
<dbReference type="EMBL" id="BLZA01000058">
    <property type="protein sequence ID" value="GHJ90391.1"/>
    <property type="molecule type" value="Genomic_DNA"/>
</dbReference>
<dbReference type="AlphaFoldDB" id="A0A8H3TZ84"/>
<feature type="region of interest" description="Disordered" evidence="18">
    <location>
        <begin position="84"/>
        <end position="193"/>
    </location>
</feature>
<dbReference type="GO" id="GO:0007165">
    <property type="term" value="P:signal transduction"/>
    <property type="evidence" value="ECO:0007669"/>
    <property type="project" value="InterPro"/>
</dbReference>
<dbReference type="FunFam" id="1.10.510.10:FF:000101">
    <property type="entry name" value="Protein kinase C"/>
    <property type="match status" value="1"/>
</dbReference>
<comment type="caution">
    <text evidence="24">The sequence shown here is derived from an EMBL/GenBank/DDBJ whole genome shotgun (WGS) entry which is preliminary data.</text>
</comment>
<dbReference type="SMART" id="SM00220">
    <property type="entry name" value="S_TKc"/>
    <property type="match status" value="1"/>
</dbReference>
<evidence type="ECO:0000256" key="5">
    <source>
        <dbReference type="ARBA" id="ARBA00022679"/>
    </source>
</evidence>
<dbReference type="FunFam" id="3.30.200.20:FF:000103">
    <property type="entry name" value="Protein kinase C"/>
    <property type="match status" value="1"/>
</dbReference>
<evidence type="ECO:0000256" key="7">
    <source>
        <dbReference type="ARBA" id="ARBA00022737"/>
    </source>
</evidence>
<evidence type="ECO:0000256" key="8">
    <source>
        <dbReference type="ARBA" id="ARBA00022741"/>
    </source>
</evidence>
<dbReference type="InterPro" id="IPR000719">
    <property type="entry name" value="Prot_kinase_dom"/>
</dbReference>
<dbReference type="GO" id="GO:0005524">
    <property type="term" value="F:ATP binding"/>
    <property type="evidence" value="ECO:0007669"/>
    <property type="project" value="UniProtKB-UniRule"/>
</dbReference>
<dbReference type="InterPro" id="IPR011009">
    <property type="entry name" value="Kinase-like_dom_sf"/>
</dbReference>
<evidence type="ECO:0000259" key="20">
    <source>
        <dbReference type="PROSITE" id="PS50011"/>
    </source>
</evidence>
<evidence type="ECO:0000313" key="24">
    <source>
        <dbReference type="EMBL" id="GHJ90391.1"/>
    </source>
</evidence>
<comment type="similarity">
    <text evidence="1">Belongs to the protein kinase superfamily. AGC Ser/Thr protein kinase family. PKC subfamily.</text>
</comment>
<dbReference type="InterPro" id="IPR046349">
    <property type="entry name" value="C1-like_sf"/>
</dbReference>
<evidence type="ECO:0000256" key="17">
    <source>
        <dbReference type="SAM" id="Coils"/>
    </source>
</evidence>
<feature type="region of interest" description="Disordered" evidence="18">
    <location>
        <begin position="684"/>
        <end position="807"/>
    </location>
</feature>
<dbReference type="InterPro" id="IPR036274">
    <property type="entry name" value="HR1_rpt_sf"/>
</dbReference>
<dbReference type="SMART" id="SM00742">
    <property type="entry name" value="Hr1"/>
    <property type="match status" value="2"/>
</dbReference>
<feature type="domain" description="AGC-kinase C-terminal" evidence="22">
    <location>
        <begin position="1093"/>
        <end position="1159"/>
    </location>
</feature>
<dbReference type="PROSITE" id="PS51860">
    <property type="entry name" value="REM_1"/>
    <property type="match status" value="1"/>
</dbReference>
<dbReference type="SMART" id="SM00133">
    <property type="entry name" value="S_TK_X"/>
    <property type="match status" value="1"/>
</dbReference>
<dbReference type="SMART" id="SM00109">
    <property type="entry name" value="C1"/>
    <property type="match status" value="2"/>
</dbReference>
<gene>
    <name evidence="24" type="ORF">NliqN6_6793</name>
</gene>
<feature type="domain" description="REM-1" evidence="23">
    <location>
        <begin position="227"/>
        <end position="304"/>
    </location>
</feature>
<comment type="catalytic activity">
    <reaction evidence="14">
        <text>L-seryl-[protein] + ATP = O-phospho-L-seryl-[protein] + ADP + H(+)</text>
        <dbReference type="Rhea" id="RHEA:17989"/>
        <dbReference type="Rhea" id="RHEA-COMP:9863"/>
        <dbReference type="Rhea" id="RHEA-COMP:11604"/>
        <dbReference type="ChEBI" id="CHEBI:15378"/>
        <dbReference type="ChEBI" id="CHEBI:29999"/>
        <dbReference type="ChEBI" id="CHEBI:30616"/>
        <dbReference type="ChEBI" id="CHEBI:83421"/>
        <dbReference type="ChEBI" id="CHEBI:456216"/>
        <dbReference type="EC" id="2.7.11.13"/>
    </reaction>
</comment>
<evidence type="ECO:0000256" key="2">
    <source>
        <dbReference type="ARBA" id="ARBA00012429"/>
    </source>
</evidence>
<dbReference type="Pfam" id="PF02185">
    <property type="entry name" value="HR1"/>
    <property type="match status" value="2"/>
</dbReference>
<keyword evidence="11" id="KW-0862">Zinc</keyword>
<evidence type="ECO:0000256" key="15">
    <source>
        <dbReference type="PROSITE-ProRule" id="PRU01207"/>
    </source>
</evidence>
<dbReference type="InterPro" id="IPR002219">
    <property type="entry name" value="PKC_DAG/PE"/>
</dbReference>
<keyword evidence="10" id="KW-0418">Kinase</keyword>